<accession>A0A285SEA3</accession>
<dbReference type="AlphaFoldDB" id="A0A285SEA3"/>
<reference evidence="3" key="1">
    <citation type="submission" date="2017-08" db="EMBL/GenBank/DDBJ databases">
        <authorList>
            <person name="Varghese N."/>
            <person name="Submissions S."/>
        </authorList>
    </citation>
    <scope>NUCLEOTIDE SEQUENCE [LARGE SCALE GENOMIC DNA]</scope>
    <source>
        <strain evidence="3">JC22</strain>
    </source>
</reference>
<evidence type="ECO:0000256" key="1">
    <source>
        <dbReference type="SAM" id="MobiDB-lite"/>
    </source>
</evidence>
<name>A0A285SEA3_9BACL</name>
<proteinExistence type="predicted"/>
<keyword evidence="3" id="KW-1185">Reference proteome</keyword>
<evidence type="ECO:0000313" key="2">
    <source>
        <dbReference type="EMBL" id="SOC05983.1"/>
    </source>
</evidence>
<feature type="compositionally biased region" description="Basic and acidic residues" evidence="1">
    <location>
        <begin position="30"/>
        <end position="41"/>
    </location>
</feature>
<dbReference type="EMBL" id="OBMQ01000004">
    <property type="protein sequence ID" value="SOC05983.1"/>
    <property type="molecule type" value="Genomic_DNA"/>
</dbReference>
<dbReference type="Proteomes" id="UP000219636">
    <property type="component" value="Unassembled WGS sequence"/>
</dbReference>
<protein>
    <submittedName>
        <fullName evidence="2">Uncharacterized protein</fullName>
    </submittedName>
</protein>
<feature type="compositionally biased region" description="Basic and acidic residues" evidence="1">
    <location>
        <begin position="1"/>
        <end position="18"/>
    </location>
</feature>
<gene>
    <name evidence="2" type="ORF">SAMN05880501_104151</name>
</gene>
<sequence length="58" mass="6976">MNEQKDFDEYSNYDDRQLHNSKAAPKMGHSTKEEFGREHITNETLAKKKHTENRNRRL</sequence>
<evidence type="ECO:0000313" key="3">
    <source>
        <dbReference type="Proteomes" id="UP000219636"/>
    </source>
</evidence>
<organism evidence="2 3">
    <name type="scientific">Ureibacillus xyleni</name>
    <dbReference type="NCBI Taxonomy" id="614648"/>
    <lineage>
        <taxon>Bacteria</taxon>
        <taxon>Bacillati</taxon>
        <taxon>Bacillota</taxon>
        <taxon>Bacilli</taxon>
        <taxon>Bacillales</taxon>
        <taxon>Caryophanaceae</taxon>
        <taxon>Ureibacillus</taxon>
    </lineage>
</organism>
<feature type="region of interest" description="Disordered" evidence="1">
    <location>
        <begin position="1"/>
        <end position="58"/>
    </location>
</feature>
<dbReference type="RefSeq" id="WP_161946632.1">
    <property type="nucleotide sequence ID" value="NZ_OBMQ01000004.1"/>
</dbReference>